<feature type="domain" description="Fatty acid desaturase" evidence="2">
    <location>
        <begin position="35"/>
        <end position="266"/>
    </location>
</feature>
<keyword evidence="1" id="KW-0472">Membrane</keyword>
<dbReference type="EMBL" id="VNIM01000098">
    <property type="protein sequence ID" value="TVV71085.1"/>
    <property type="molecule type" value="Genomic_DNA"/>
</dbReference>
<dbReference type="Proteomes" id="UP000318681">
    <property type="component" value="Unassembled WGS sequence"/>
</dbReference>
<gene>
    <name evidence="3" type="ORF">FOY91_17595</name>
</gene>
<name>A0A558QVD7_9SPHN</name>
<dbReference type="OrthoDB" id="784276at2"/>
<dbReference type="InterPro" id="IPR005804">
    <property type="entry name" value="FA_desaturase_dom"/>
</dbReference>
<evidence type="ECO:0000313" key="4">
    <source>
        <dbReference type="Proteomes" id="UP000318681"/>
    </source>
</evidence>
<keyword evidence="1" id="KW-0812">Transmembrane</keyword>
<feature type="transmembrane region" description="Helical" evidence="1">
    <location>
        <begin position="12"/>
        <end position="31"/>
    </location>
</feature>
<evidence type="ECO:0000259" key="2">
    <source>
        <dbReference type="Pfam" id="PF00487"/>
    </source>
</evidence>
<dbReference type="Pfam" id="PF00487">
    <property type="entry name" value="FA_desaturase"/>
    <property type="match status" value="1"/>
</dbReference>
<keyword evidence="1" id="KW-1133">Transmembrane helix</keyword>
<evidence type="ECO:0000313" key="3">
    <source>
        <dbReference type="EMBL" id="TVV71085.1"/>
    </source>
</evidence>
<accession>A0A558QVD7</accession>
<dbReference type="AlphaFoldDB" id="A0A558QVD7"/>
<proteinExistence type="predicted"/>
<reference evidence="3 4" key="1">
    <citation type="submission" date="2019-07" db="EMBL/GenBank/DDBJ databases">
        <title>Sphingomonas solaris sp. nov., isolated from a solar panel from Boston, Massachusetts.</title>
        <authorList>
            <person name="Tanner K."/>
            <person name="Pascual J."/>
            <person name="Mancuso C."/>
            <person name="Pereto J."/>
            <person name="Khalil A."/>
            <person name="Vilanova C."/>
        </authorList>
    </citation>
    <scope>NUCLEOTIDE SEQUENCE [LARGE SCALE GENOMIC DNA]</scope>
    <source>
        <strain evidence="3 4">R4DWN</strain>
    </source>
</reference>
<sequence length="298" mass="33144">MTARRIEWPSEWPTVAVAVAIHVGWLAATWWHAELPGWLLLLAGGWLVAWHGSLQHETIHGHPTASRRLNALIGSVPLSLWLPYATYRRTHIEHHDSPAITDPFDDPESRYLAHRPGLAGAVARGVARVEATLLGRLILGPPLGVARFLMGEVHRARVDPAAVAREWGPHLLAVAAVLVWLHVCRFDVLRYVLFFVWPGTALSLLRSFAEHRANDLPGHRVALVERAGPLALLYLNNNLHAAHHRAPGVPWFALPAYHRRHRAALLSDNGGLVYAGYGDVARRYLFRAHDAVLHPDHA</sequence>
<dbReference type="RefSeq" id="WP_145154743.1">
    <property type="nucleotide sequence ID" value="NZ_VNIM01000098.1"/>
</dbReference>
<keyword evidence="4" id="KW-1185">Reference proteome</keyword>
<comment type="caution">
    <text evidence="3">The sequence shown here is derived from an EMBL/GenBank/DDBJ whole genome shotgun (WGS) entry which is preliminary data.</text>
</comment>
<evidence type="ECO:0000256" key="1">
    <source>
        <dbReference type="SAM" id="Phobius"/>
    </source>
</evidence>
<protein>
    <submittedName>
        <fullName evidence="3">Fatty acid desaturase</fullName>
    </submittedName>
</protein>
<organism evidence="3 4">
    <name type="scientific">Alterirhizorhabdus solaris</name>
    <dbReference type="NCBI Taxonomy" id="2529389"/>
    <lineage>
        <taxon>Bacteria</taxon>
        <taxon>Pseudomonadati</taxon>
        <taxon>Pseudomonadota</taxon>
        <taxon>Alphaproteobacteria</taxon>
        <taxon>Sphingomonadales</taxon>
        <taxon>Rhizorhabdaceae</taxon>
        <taxon>Alterirhizorhabdus</taxon>
    </lineage>
</organism>
<dbReference type="GO" id="GO:0006629">
    <property type="term" value="P:lipid metabolic process"/>
    <property type="evidence" value="ECO:0007669"/>
    <property type="project" value="InterPro"/>
</dbReference>